<keyword evidence="3" id="KW-1003">Cell membrane</keyword>
<dbReference type="InterPro" id="IPR018076">
    <property type="entry name" value="T2SS_GspF_dom"/>
</dbReference>
<dbReference type="PANTHER" id="PTHR30012:SF0">
    <property type="entry name" value="TYPE II SECRETION SYSTEM PROTEIN F-RELATED"/>
    <property type="match status" value="1"/>
</dbReference>
<feature type="domain" description="Type II secretion system protein GspF" evidence="7">
    <location>
        <begin position="10"/>
        <end position="100"/>
    </location>
</feature>
<keyword evidence="6" id="KW-0472">Membrane</keyword>
<dbReference type="InterPro" id="IPR042094">
    <property type="entry name" value="T2SS_GspF_sf"/>
</dbReference>
<dbReference type="EMBL" id="BARV01018392">
    <property type="protein sequence ID" value="GAI19519.1"/>
    <property type="molecule type" value="Genomic_DNA"/>
</dbReference>
<evidence type="ECO:0000313" key="8">
    <source>
        <dbReference type="EMBL" id="GAI19519.1"/>
    </source>
</evidence>
<dbReference type="PANTHER" id="PTHR30012">
    <property type="entry name" value="GENERAL SECRETION PATHWAY PROTEIN"/>
    <property type="match status" value="1"/>
</dbReference>
<evidence type="ECO:0000256" key="1">
    <source>
        <dbReference type="ARBA" id="ARBA00004651"/>
    </source>
</evidence>
<sequence length="103" mass="11645">MRIKLALIYHDLAVLLDAGIPILKSLNIISEGLQGHQKRIFSDLSKSVSQGNTFADSMAEYPKVFARLDLMLVKSAELSGELPNCFKMLSNWYEFSKRIKNII</sequence>
<dbReference type="AlphaFoldDB" id="X1NLH1"/>
<evidence type="ECO:0000256" key="3">
    <source>
        <dbReference type="ARBA" id="ARBA00022475"/>
    </source>
</evidence>
<keyword evidence="5" id="KW-1133">Transmembrane helix</keyword>
<name>X1NLH1_9ZZZZ</name>
<comment type="caution">
    <text evidence="8">The sequence shown here is derived from an EMBL/GenBank/DDBJ whole genome shotgun (WGS) entry which is preliminary data.</text>
</comment>
<evidence type="ECO:0000256" key="4">
    <source>
        <dbReference type="ARBA" id="ARBA00022692"/>
    </source>
</evidence>
<accession>X1NLH1</accession>
<feature type="non-terminal residue" evidence="8">
    <location>
        <position position="103"/>
    </location>
</feature>
<evidence type="ECO:0000259" key="7">
    <source>
        <dbReference type="Pfam" id="PF00482"/>
    </source>
</evidence>
<dbReference type="GO" id="GO:0005886">
    <property type="term" value="C:plasma membrane"/>
    <property type="evidence" value="ECO:0007669"/>
    <property type="project" value="UniProtKB-SubCell"/>
</dbReference>
<organism evidence="8">
    <name type="scientific">marine sediment metagenome</name>
    <dbReference type="NCBI Taxonomy" id="412755"/>
    <lineage>
        <taxon>unclassified sequences</taxon>
        <taxon>metagenomes</taxon>
        <taxon>ecological metagenomes</taxon>
    </lineage>
</organism>
<proteinExistence type="inferred from homology"/>
<keyword evidence="4" id="KW-0812">Transmembrane</keyword>
<comment type="subcellular location">
    <subcellularLocation>
        <location evidence="1">Cell membrane</location>
        <topology evidence="1">Multi-pass membrane protein</topology>
    </subcellularLocation>
</comment>
<evidence type="ECO:0000256" key="2">
    <source>
        <dbReference type="ARBA" id="ARBA00005745"/>
    </source>
</evidence>
<protein>
    <recommendedName>
        <fullName evidence="7">Type II secretion system protein GspF domain-containing protein</fullName>
    </recommendedName>
</protein>
<dbReference type="InterPro" id="IPR003004">
    <property type="entry name" value="GspF/PilC"/>
</dbReference>
<evidence type="ECO:0000256" key="5">
    <source>
        <dbReference type="ARBA" id="ARBA00022989"/>
    </source>
</evidence>
<dbReference type="Gene3D" id="1.20.81.30">
    <property type="entry name" value="Type II secretion system (T2SS), domain F"/>
    <property type="match status" value="1"/>
</dbReference>
<reference evidence="8" key="1">
    <citation type="journal article" date="2014" name="Front. Microbiol.">
        <title>High frequency of phylogenetically diverse reductive dehalogenase-homologous genes in deep subseafloor sedimentary metagenomes.</title>
        <authorList>
            <person name="Kawai M."/>
            <person name="Futagami T."/>
            <person name="Toyoda A."/>
            <person name="Takaki Y."/>
            <person name="Nishi S."/>
            <person name="Hori S."/>
            <person name="Arai W."/>
            <person name="Tsubouchi T."/>
            <person name="Morono Y."/>
            <person name="Uchiyama I."/>
            <person name="Ito T."/>
            <person name="Fujiyama A."/>
            <person name="Inagaki F."/>
            <person name="Takami H."/>
        </authorList>
    </citation>
    <scope>NUCLEOTIDE SEQUENCE</scope>
    <source>
        <strain evidence="8">Expedition CK06-06</strain>
    </source>
</reference>
<evidence type="ECO:0000256" key="6">
    <source>
        <dbReference type="ARBA" id="ARBA00023136"/>
    </source>
</evidence>
<gene>
    <name evidence="8" type="ORF">S06H3_31114</name>
</gene>
<comment type="similarity">
    <text evidence="2">Belongs to the GSP F family.</text>
</comment>
<dbReference type="Pfam" id="PF00482">
    <property type="entry name" value="T2SSF"/>
    <property type="match status" value="1"/>
</dbReference>